<evidence type="ECO:0000313" key="1">
    <source>
        <dbReference type="EMBL" id="PWN71342.1"/>
    </source>
</evidence>
<dbReference type="EMBL" id="PPED02000001">
    <property type="protein sequence ID" value="PWN71342.1"/>
    <property type="molecule type" value="Genomic_DNA"/>
</dbReference>
<dbReference type="AlphaFoldDB" id="A0A316XC18"/>
<accession>A0A316XC18</accession>
<dbReference type="Proteomes" id="UP000236594">
    <property type="component" value="Unassembled WGS sequence"/>
</dbReference>
<name>A0A316XC18_9FLAO</name>
<comment type="caution">
    <text evidence="1">The sequence shown here is derived from an EMBL/GenBank/DDBJ whole genome shotgun (WGS) entry which is preliminary data.</text>
</comment>
<keyword evidence="2" id="KW-1185">Reference proteome</keyword>
<dbReference type="Gene3D" id="2.40.30.10">
    <property type="entry name" value="Translation factors"/>
    <property type="match status" value="1"/>
</dbReference>
<reference evidence="1 2" key="1">
    <citation type="submission" date="2018-04" db="EMBL/GenBank/DDBJ databases">
        <title>Draft Genome Sequence of Phosphate-Solubilizing Chryseobacterium sp. ISE14 that is a Biocontrol and Plant Growth-Promoting Rhizobacterium Isolated from Cucumber.</title>
        <authorList>
            <person name="Jeong J.-J."/>
            <person name="Sang M.K."/>
            <person name="Choi I.-G."/>
            <person name="Kim K.D."/>
        </authorList>
    </citation>
    <scope>NUCLEOTIDE SEQUENCE [LARGE SCALE GENOMIC DNA]</scope>
    <source>
        <strain evidence="1 2">ISE14</strain>
    </source>
</reference>
<sequence length="195" mass="22778">MTEDEKLALNYHIYTCKSSDSPYLRNMMIEKGWISTDPKIAHFLSNGYEEFELNIARRIMNEFSKKVFFNNCPKCDKLARTPYAKQCRYCGYSWHHLIVAHFKINSVFQVTGRKLFFIGQIIDGKIKEGQQMDLRIWGLDKKLKIESIELALKRQDKQAWEDIALGTSELTEEEKQALQKSGNFPKTIDIIESDL</sequence>
<evidence type="ECO:0000313" key="2">
    <source>
        <dbReference type="Proteomes" id="UP000236594"/>
    </source>
</evidence>
<organism evidence="1 2">
    <name type="scientific">Chryseobacterium phosphatilyticum</name>
    <dbReference type="NCBI Taxonomy" id="475075"/>
    <lineage>
        <taxon>Bacteria</taxon>
        <taxon>Pseudomonadati</taxon>
        <taxon>Bacteroidota</taxon>
        <taxon>Flavobacteriia</taxon>
        <taxon>Flavobacteriales</taxon>
        <taxon>Weeksellaceae</taxon>
        <taxon>Chryseobacterium group</taxon>
        <taxon>Chryseobacterium</taxon>
    </lineage>
</organism>
<proteinExistence type="predicted"/>
<protein>
    <submittedName>
        <fullName evidence="1">Uncharacterized protein</fullName>
    </submittedName>
</protein>
<gene>
    <name evidence="1" type="ORF">C1631_001590</name>
</gene>